<comment type="subcellular location">
    <subcellularLocation>
        <location evidence="1">Cell outer membrane</location>
    </subcellularLocation>
</comment>
<dbReference type="EMBL" id="RJJX01000012">
    <property type="protein sequence ID" value="RUT78039.1"/>
    <property type="molecule type" value="Genomic_DNA"/>
</dbReference>
<dbReference type="InterPro" id="IPR011990">
    <property type="entry name" value="TPR-like_helical_dom_sf"/>
</dbReference>
<gene>
    <name evidence="8" type="ORF">DLK05_10365</name>
</gene>
<evidence type="ECO:0000256" key="5">
    <source>
        <dbReference type="ARBA" id="ARBA00023237"/>
    </source>
</evidence>
<evidence type="ECO:0000259" key="6">
    <source>
        <dbReference type="Pfam" id="PF07980"/>
    </source>
</evidence>
<accession>A0A434AUD4</accession>
<dbReference type="PROSITE" id="PS51257">
    <property type="entry name" value="PROKAR_LIPOPROTEIN"/>
    <property type="match status" value="1"/>
</dbReference>
<dbReference type="Pfam" id="PF07980">
    <property type="entry name" value="SusD_RagB"/>
    <property type="match status" value="1"/>
</dbReference>
<evidence type="ECO:0000256" key="4">
    <source>
        <dbReference type="ARBA" id="ARBA00023136"/>
    </source>
</evidence>
<organism evidence="8 9">
    <name type="scientific">Ancylomarina longa</name>
    <dbReference type="NCBI Taxonomy" id="2487017"/>
    <lineage>
        <taxon>Bacteria</taxon>
        <taxon>Pseudomonadati</taxon>
        <taxon>Bacteroidota</taxon>
        <taxon>Bacteroidia</taxon>
        <taxon>Marinilabiliales</taxon>
        <taxon>Marinifilaceae</taxon>
        <taxon>Ancylomarina</taxon>
    </lineage>
</organism>
<dbReference type="RefSeq" id="WP_127343905.1">
    <property type="nucleotide sequence ID" value="NZ_RJJX01000012.1"/>
</dbReference>
<evidence type="ECO:0000256" key="3">
    <source>
        <dbReference type="ARBA" id="ARBA00022729"/>
    </source>
</evidence>
<dbReference type="Pfam" id="PF14322">
    <property type="entry name" value="SusD-like_3"/>
    <property type="match status" value="1"/>
</dbReference>
<keyword evidence="4" id="KW-0472">Membrane</keyword>
<protein>
    <submittedName>
        <fullName evidence="8">RagB/SusD family nutrient uptake outer membrane protein</fullName>
    </submittedName>
</protein>
<evidence type="ECO:0000256" key="1">
    <source>
        <dbReference type="ARBA" id="ARBA00004442"/>
    </source>
</evidence>
<feature type="domain" description="SusD-like N-terminal" evidence="7">
    <location>
        <begin position="20"/>
        <end position="224"/>
    </location>
</feature>
<dbReference type="OrthoDB" id="1147023at2"/>
<dbReference type="InterPro" id="IPR012944">
    <property type="entry name" value="SusD_RagB_dom"/>
</dbReference>
<evidence type="ECO:0000313" key="8">
    <source>
        <dbReference type="EMBL" id="RUT78039.1"/>
    </source>
</evidence>
<comment type="similarity">
    <text evidence="2">Belongs to the SusD family.</text>
</comment>
<proteinExistence type="inferred from homology"/>
<dbReference type="Proteomes" id="UP000282985">
    <property type="component" value="Unassembled WGS sequence"/>
</dbReference>
<evidence type="ECO:0000313" key="9">
    <source>
        <dbReference type="Proteomes" id="UP000282985"/>
    </source>
</evidence>
<dbReference type="Gene3D" id="1.25.40.390">
    <property type="match status" value="1"/>
</dbReference>
<keyword evidence="3" id="KW-0732">Signal</keyword>
<evidence type="ECO:0000259" key="7">
    <source>
        <dbReference type="Pfam" id="PF14322"/>
    </source>
</evidence>
<dbReference type="AlphaFoldDB" id="A0A434AUD4"/>
<sequence length="493" mass="56355">MKKIYIIQLITLLFLSGCTDYLDETPDNRIEINSLEKASELLVAAYPRADYFFTDWMTDNVEFIVTNKQIARMTDTYLWKDLDEYDDYNTPSNYWNEAYTAIAQANTALESLAKINDDNTDLKNSIKGEALLCRAYAHLMLVNLFGNNYNESTSSTDLGVPYVTETEKVLLKDYKRNTVKEVYDMVEKDLTDGMALLSDDYYSGSKKYHFTKNAANTFACRFYMYKGDYTESIRYANLVLGDNTVNTAFIKDMNEYGNQSGSVAKRNFFVSNTDPSNILIVEKQVGIGLRHSYGYRMGVKQWNNLFDTKIWSGNDLRGDYMGYYGDGDRNVIRAPKMKEEFYKESLTATTGYPFCVQPVFRGIELLFNRVESNIELGNFAAALSDLNTIGQLRYDGAGALTIADIQAYFASLDPDGNTVTPDEKEALMSLLLDEKRKEYLQEGMRWFDIKRHDIEITHITYDGKEVVLAKNDKRKVLQIPLSASSRGIIKNPR</sequence>
<name>A0A434AUD4_9BACT</name>
<feature type="domain" description="RagB/SusD" evidence="6">
    <location>
        <begin position="344"/>
        <end position="462"/>
    </location>
</feature>
<evidence type="ECO:0000256" key="2">
    <source>
        <dbReference type="ARBA" id="ARBA00006275"/>
    </source>
</evidence>
<keyword evidence="5" id="KW-0998">Cell outer membrane</keyword>
<dbReference type="InterPro" id="IPR033985">
    <property type="entry name" value="SusD-like_N"/>
</dbReference>
<dbReference type="SUPFAM" id="SSF48452">
    <property type="entry name" value="TPR-like"/>
    <property type="match status" value="1"/>
</dbReference>
<comment type="caution">
    <text evidence="8">The sequence shown here is derived from an EMBL/GenBank/DDBJ whole genome shotgun (WGS) entry which is preliminary data.</text>
</comment>
<dbReference type="GO" id="GO:0009279">
    <property type="term" value="C:cell outer membrane"/>
    <property type="evidence" value="ECO:0007669"/>
    <property type="project" value="UniProtKB-SubCell"/>
</dbReference>
<reference evidence="8 9" key="1">
    <citation type="submission" date="2018-11" db="EMBL/GenBank/DDBJ databases">
        <title>Parancylomarina longa gen. nov., sp. nov., isolated from sediments of southern Okinawa.</title>
        <authorList>
            <person name="Fu T."/>
        </authorList>
    </citation>
    <scope>NUCLEOTIDE SEQUENCE [LARGE SCALE GENOMIC DNA]</scope>
    <source>
        <strain evidence="8 9">T3-2 S1-C</strain>
    </source>
</reference>
<keyword evidence="9" id="KW-1185">Reference proteome</keyword>